<comment type="caution">
    <text evidence="1">The sequence shown here is derived from an EMBL/GenBank/DDBJ whole genome shotgun (WGS) entry which is preliminary data.</text>
</comment>
<gene>
    <name evidence="1" type="ORF">O6H91_11G059200</name>
</gene>
<evidence type="ECO:0000313" key="2">
    <source>
        <dbReference type="Proteomes" id="UP001162992"/>
    </source>
</evidence>
<sequence length="151" mass="17285">MDVAKLQRQHVDLTHALFKEGFLDDQFTQLQQLQDSTNPDFVAEVVALFFEDTDRLLSELTRALEQDPVDYKKVDAYVHQFKGSSSSIGAHRVKVVCITFRTCCDEGNRQGCWQALQQVKHEFILIKSRLEVLLQLEQQILAAGGEIPFME</sequence>
<accession>A0ACC2C9K8</accession>
<dbReference type="Proteomes" id="UP001162992">
    <property type="component" value="Chromosome 11"/>
</dbReference>
<dbReference type="EMBL" id="CM055102">
    <property type="protein sequence ID" value="KAJ7538683.1"/>
    <property type="molecule type" value="Genomic_DNA"/>
</dbReference>
<reference evidence="2" key="1">
    <citation type="journal article" date="2024" name="Proc. Natl. Acad. Sci. U.S.A.">
        <title>Extraordinary preservation of gene collinearity over three hundred million years revealed in homosporous lycophytes.</title>
        <authorList>
            <person name="Li C."/>
            <person name="Wickell D."/>
            <person name="Kuo L.Y."/>
            <person name="Chen X."/>
            <person name="Nie B."/>
            <person name="Liao X."/>
            <person name="Peng D."/>
            <person name="Ji J."/>
            <person name="Jenkins J."/>
            <person name="Williams M."/>
            <person name="Shu S."/>
            <person name="Plott C."/>
            <person name="Barry K."/>
            <person name="Rajasekar S."/>
            <person name="Grimwood J."/>
            <person name="Han X."/>
            <person name="Sun S."/>
            <person name="Hou Z."/>
            <person name="He W."/>
            <person name="Dai G."/>
            <person name="Sun C."/>
            <person name="Schmutz J."/>
            <person name="Leebens-Mack J.H."/>
            <person name="Li F.W."/>
            <person name="Wang L."/>
        </authorList>
    </citation>
    <scope>NUCLEOTIDE SEQUENCE [LARGE SCALE GENOMIC DNA]</scope>
    <source>
        <strain evidence="2">cv. PW_Plant_1</strain>
    </source>
</reference>
<name>A0ACC2C9K8_DIPCM</name>
<organism evidence="1 2">
    <name type="scientific">Diphasiastrum complanatum</name>
    <name type="common">Issler's clubmoss</name>
    <name type="synonym">Lycopodium complanatum</name>
    <dbReference type="NCBI Taxonomy" id="34168"/>
    <lineage>
        <taxon>Eukaryota</taxon>
        <taxon>Viridiplantae</taxon>
        <taxon>Streptophyta</taxon>
        <taxon>Embryophyta</taxon>
        <taxon>Tracheophyta</taxon>
        <taxon>Lycopodiopsida</taxon>
        <taxon>Lycopodiales</taxon>
        <taxon>Lycopodiaceae</taxon>
        <taxon>Lycopodioideae</taxon>
        <taxon>Diphasiastrum</taxon>
    </lineage>
</organism>
<proteinExistence type="predicted"/>
<keyword evidence="2" id="KW-1185">Reference proteome</keyword>
<protein>
    <submittedName>
        <fullName evidence="1">Uncharacterized protein</fullName>
    </submittedName>
</protein>
<evidence type="ECO:0000313" key="1">
    <source>
        <dbReference type="EMBL" id="KAJ7538683.1"/>
    </source>
</evidence>